<evidence type="ECO:0000313" key="1">
    <source>
        <dbReference type="EMBL" id="KAI0496117.1"/>
    </source>
</evidence>
<keyword evidence="2" id="KW-1185">Reference proteome</keyword>
<comment type="caution">
    <text evidence="1">The sequence shown here is derived from an EMBL/GenBank/DDBJ whole genome shotgun (WGS) entry which is preliminary data.</text>
</comment>
<evidence type="ECO:0000313" key="2">
    <source>
        <dbReference type="Proteomes" id="UP000829196"/>
    </source>
</evidence>
<dbReference type="OrthoDB" id="10523059at2759"/>
<protein>
    <submittedName>
        <fullName evidence="1">Uncharacterized protein</fullName>
    </submittedName>
</protein>
<sequence>MEEFPHFCVQCKSIGHLPDECHSSNPMFDSVNKKNYGEMVNAVEINVVVGGINEVVAVDGPVENSIPTVTSVSINEVMVNVEISVDDTLALQNFNGNTEDATIVEGLACSSLDALSLTHSCGINEGLVEALEPNNCLVNLVASPIVNSISDVEVSDGETVNSDDLAHLDLADRECVSPVGGNFPVESCVAAKVF</sequence>
<dbReference type="Proteomes" id="UP000829196">
    <property type="component" value="Unassembled WGS sequence"/>
</dbReference>
<dbReference type="EMBL" id="JAGYWB010000016">
    <property type="protein sequence ID" value="KAI0496117.1"/>
    <property type="molecule type" value="Genomic_DNA"/>
</dbReference>
<organism evidence="1 2">
    <name type="scientific">Dendrobium nobile</name>
    <name type="common">Orchid</name>
    <dbReference type="NCBI Taxonomy" id="94219"/>
    <lineage>
        <taxon>Eukaryota</taxon>
        <taxon>Viridiplantae</taxon>
        <taxon>Streptophyta</taxon>
        <taxon>Embryophyta</taxon>
        <taxon>Tracheophyta</taxon>
        <taxon>Spermatophyta</taxon>
        <taxon>Magnoliopsida</taxon>
        <taxon>Liliopsida</taxon>
        <taxon>Asparagales</taxon>
        <taxon>Orchidaceae</taxon>
        <taxon>Epidendroideae</taxon>
        <taxon>Malaxideae</taxon>
        <taxon>Dendrobiinae</taxon>
        <taxon>Dendrobium</taxon>
    </lineage>
</organism>
<reference evidence="1" key="1">
    <citation type="journal article" date="2022" name="Front. Genet.">
        <title>Chromosome-Scale Assembly of the Dendrobium nobile Genome Provides Insights Into the Molecular Mechanism of the Biosynthesis of the Medicinal Active Ingredient of Dendrobium.</title>
        <authorList>
            <person name="Xu Q."/>
            <person name="Niu S.-C."/>
            <person name="Li K.-L."/>
            <person name="Zheng P.-J."/>
            <person name="Zhang X.-J."/>
            <person name="Jia Y."/>
            <person name="Liu Y."/>
            <person name="Niu Y.-X."/>
            <person name="Yu L.-H."/>
            <person name="Chen D.-F."/>
            <person name="Zhang G.-Q."/>
        </authorList>
    </citation>
    <scope>NUCLEOTIDE SEQUENCE</scope>
    <source>
        <tissue evidence="1">Leaf</tissue>
    </source>
</reference>
<name>A0A8T3AII4_DENNO</name>
<accession>A0A8T3AII4</accession>
<dbReference type="AlphaFoldDB" id="A0A8T3AII4"/>
<proteinExistence type="predicted"/>
<gene>
    <name evidence="1" type="ORF">KFK09_022424</name>
</gene>